<protein>
    <submittedName>
        <fullName evidence="1">Uncharacterized protein</fullName>
    </submittedName>
</protein>
<evidence type="ECO:0000313" key="1">
    <source>
        <dbReference type="EMBL" id="KMP01621.1"/>
    </source>
</evidence>
<gene>
    <name evidence="1" type="ORF">CIRG_01761</name>
</gene>
<dbReference type="Proteomes" id="UP000054565">
    <property type="component" value="Unassembled WGS sequence"/>
</dbReference>
<name>A0A0J6XZ90_COCIT</name>
<proteinExistence type="predicted"/>
<reference evidence="2" key="1">
    <citation type="journal article" date="2010" name="Genome Res.">
        <title>Population genomic sequencing of Coccidioides fungi reveals recent hybridization and transposon control.</title>
        <authorList>
            <person name="Neafsey D.E."/>
            <person name="Barker B.M."/>
            <person name="Sharpton T.J."/>
            <person name="Stajich J.E."/>
            <person name="Park D.J."/>
            <person name="Whiston E."/>
            <person name="Hung C.-Y."/>
            <person name="McMahan C."/>
            <person name="White J."/>
            <person name="Sykes S."/>
            <person name="Heiman D."/>
            <person name="Young S."/>
            <person name="Zeng Q."/>
            <person name="Abouelleil A."/>
            <person name="Aftuck L."/>
            <person name="Bessette D."/>
            <person name="Brown A."/>
            <person name="FitzGerald M."/>
            <person name="Lui A."/>
            <person name="Macdonald J.P."/>
            <person name="Priest M."/>
            <person name="Orbach M.J."/>
            <person name="Galgiani J.N."/>
            <person name="Kirkland T.N."/>
            <person name="Cole G.T."/>
            <person name="Birren B.W."/>
            <person name="Henn M.R."/>
            <person name="Taylor J.W."/>
            <person name="Rounsley S.D."/>
        </authorList>
    </citation>
    <scope>NUCLEOTIDE SEQUENCE [LARGE SCALE GENOMIC DNA]</scope>
    <source>
        <strain evidence="2">RMSCC 2394</strain>
    </source>
</reference>
<dbReference type="EMBL" id="DS028093">
    <property type="protein sequence ID" value="KMP01621.1"/>
    <property type="molecule type" value="Genomic_DNA"/>
</dbReference>
<dbReference type="AlphaFoldDB" id="A0A0J6XZ90"/>
<evidence type="ECO:0000313" key="2">
    <source>
        <dbReference type="Proteomes" id="UP000054565"/>
    </source>
</evidence>
<accession>A0A0J6XZ90</accession>
<sequence>MKWLPRSESGQDSLVDGRVPVSFCTYGVVIARKQSAQPAEKGLPQEEAARPGIMGRRELHLTLPSSLGIPSKPALFPACSLEFEERKNSTRGESLAIQTMDEGLMPMAGAGVTGIQPD</sequence>
<organism evidence="1 2">
    <name type="scientific">Coccidioides immitis RMSCC 2394</name>
    <dbReference type="NCBI Taxonomy" id="404692"/>
    <lineage>
        <taxon>Eukaryota</taxon>
        <taxon>Fungi</taxon>
        <taxon>Dikarya</taxon>
        <taxon>Ascomycota</taxon>
        <taxon>Pezizomycotina</taxon>
        <taxon>Eurotiomycetes</taxon>
        <taxon>Eurotiomycetidae</taxon>
        <taxon>Onygenales</taxon>
        <taxon>Onygenaceae</taxon>
        <taxon>Coccidioides</taxon>
    </lineage>
</organism>